<sequence>MPPRYFKNDAPLASRDPYKQLKASLSRLVNDHPATEIRPGGGLYKGCLSVAYLFLMLQQIYTDLEVEGQHLSVWATAYLKFAQDSMSKFPGPSPGKCGIMDDIMSLLAVGAATTKDIGMVEDLCDYAAEVLDPETENEFLYGRAGYLYLLRLVKASFLGDEKTLQLITDTQDDVVDAILETQRPWKWMGKNYVGAIHGAMGIITQIVLTNPKKYASLVEVDLAVLLTYQYESGNWPSSLPLERDRLVQVCHGAPGMIISLLSVKEHFPQLEEKIDKAIAKGRACIKERGLLTKEPCICHGITGNALALEQEDFENFLTYTTGQEMKSMEKDGMLEKSSAPESLFMGEAGRAWVWAVADKGLNKRILGYNDL</sequence>
<dbReference type="AlphaFoldDB" id="A0A6H0XMN0"/>
<dbReference type="SMART" id="SM01260">
    <property type="entry name" value="LANC_like"/>
    <property type="match status" value="1"/>
</dbReference>
<dbReference type="GO" id="GO:0005975">
    <property type="term" value="P:carbohydrate metabolic process"/>
    <property type="evidence" value="ECO:0007669"/>
    <property type="project" value="InterPro"/>
</dbReference>
<organism evidence="2 3">
    <name type="scientific">Peltaster fructicola</name>
    <dbReference type="NCBI Taxonomy" id="286661"/>
    <lineage>
        <taxon>Eukaryota</taxon>
        <taxon>Fungi</taxon>
        <taxon>Dikarya</taxon>
        <taxon>Ascomycota</taxon>
        <taxon>Pezizomycotina</taxon>
        <taxon>Dothideomycetes</taxon>
        <taxon>Dothideomycetes incertae sedis</taxon>
        <taxon>Peltaster</taxon>
    </lineage>
</organism>
<dbReference type="InterPro" id="IPR007822">
    <property type="entry name" value="LANC-like"/>
</dbReference>
<dbReference type="GO" id="GO:0005886">
    <property type="term" value="C:plasma membrane"/>
    <property type="evidence" value="ECO:0007669"/>
    <property type="project" value="TreeGrafter"/>
</dbReference>
<dbReference type="OrthoDB" id="10257263at2759"/>
<evidence type="ECO:0000313" key="3">
    <source>
        <dbReference type="Proteomes" id="UP000503462"/>
    </source>
</evidence>
<dbReference type="Gene3D" id="1.50.10.10">
    <property type="match status" value="1"/>
</dbReference>
<evidence type="ECO:0000256" key="1">
    <source>
        <dbReference type="PIRSR" id="PIRSR607822-1"/>
    </source>
</evidence>
<gene>
    <name evidence="2" type="ORF">AMS68_001396</name>
</gene>
<evidence type="ECO:0008006" key="4">
    <source>
        <dbReference type="Google" id="ProtNLM"/>
    </source>
</evidence>
<dbReference type="PRINTS" id="PR01950">
    <property type="entry name" value="LANCSUPER"/>
</dbReference>
<accession>A0A6H0XMN0</accession>
<feature type="binding site" evidence="1">
    <location>
        <position position="298"/>
    </location>
    <ligand>
        <name>Zn(2+)</name>
        <dbReference type="ChEBI" id="CHEBI:29105"/>
    </ligand>
</feature>
<keyword evidence="3" id="KW-1185">Reference proteome</keyword>
<dbReference type="Pfam" id="PF05147">
    <property type="entry name" value="LANC_like"/>
    <property type="match status" value="1"/>
</dbReference>
<dbReference type="InterPro" id="IPR012341">
    <property type="entry name" value="6hp_glycosidase-like_sf"/>
</dbReference>
<keyword evidence="1" id="KW-0479">Metal-binding</keyword>
<dbReference type="SUPFAM" id="SSF158745">
    <property type="entry name" value="LanC-like"/>
    <property type="match status" value="1"/>
</dbReference>
<evidence type="ECO:0000313" key="2">
    <source>
        <dbReference type="EMBL" id="QIW95878.1"/>
    </source>
</evidence>
<dbReference type="EMBL" id="CP051139">
    <property type="protein sequence ID" value="QIW95878.1"/>
    <property type="molecule type" value="Genomic_DNA"/>
</dbReference>
<feature type="binding site" evidence="1">
    <location>
        <position position="299"/>
    </location>
    <ligand>
        <name>Zn(2+)</name>
        <dbReference type="ChEBI" id="CHEBI:29105"/>
    </ligand>
</feature>
<protein>
    <recommendedName>
        <fullName evidence="4">Lanthionine synthetase C-like protein</fullName>
    </recommendedName>
</protein>
<dbReference type="PANTHER" id="PTHR12736:SF7">
    <property type="entry name" value="LANC-LIKE PROTEIN 3"/>
    <property type="match status" value="1"/>
</dbReference>
<name>A0A6H0XMN0_9PEZI</name>
<reference evidence="2 3" key="1">
    <citation type="journal article" date="2016" name="Sci. Rep.">
        <title>Peltaster fructicola genome reveals evolution from an invasive phytopathogen to an ectophytic parasite.</title>
        <authorList>
            <person name="Xu C."/>
            <person name="Chen H."/>
            <person name="Gleason M.L."/>
            <person name="Xu J.R."/>
            <person name="Liu H."/>
            <person name="Zhang R."/>
            <person name="Sun G."/>
        </authorList>
    </citation>
    <scope>NUCLEOTIDE SEQUENCE [LARGE SCALE GENOMIC DNA]</scope>
    <source>
        <strain evidence="2 3">LNHT1506</strain>
    </source>
</reference>
<dbReference type="GO" id="GO:0031179">
    <property type="term" value="P:peptide modification"/>
    <property type="evidence" value="ECO:0007669"/>
    <property type="project" value="InterPro"/>
</dbReference>
<keyword evidence="1" id="KW-0862">Zinc</keyword>
<proteinExistence type="predicted"/>
<dbReference type="PANTHER" id="PTHR12736">
    <property type="entry name" value="LANC-LIKE PROTEIN"/>
    <property type="match status" value="1"/>
</dbReference>
<feature type="binding site" evidence="1">
    <location>
        <position position="250"/>
    </location>
    <ligand>
        <name>Zn(2+)</name>
        <dbReference type="ChEBI" id="CHEBI:29105"/>
    </ligand>
</feature>
<dbReference type="CDD" id="cd04794">
    <property type="entry name" value="euk_LANCL"/>
    <property type="match status" value="1"/>
</dbReference>
<dbReference type="GO" id="GO:0046872">
    <property type="term" value="F:metal ion binding"/>
    <property type="evidence" value="ECO:0007669"/>
    <property type="project" value="UniProtKB-KW"/>
</dbReference>
<dbReference type="Proteomes" id="UP000503462">
    <property type="component" value="Chromosome 1"/>
</dbReference>